<proteinExistence type="predicted"/>
<keyword evidence="2" id="KW-1185">Reference proteome</keyword>
<dbReference type="GeneID" id="40234413"/>
<protein>
    <submittedName>
        <fullName evidence="1">Uncharacterized protein</fullName>
    </submittedName>
</protein>
<evidence type="ECO:0000313" key="2">
    <source>
        <dbReference type="Proteomes" id="UP000009066"/>
    </source>
</evidence>
<accession>G1DAD9</accession>
<dbReference type="RefSeq" id="YP_009637715.1">
    <property type="nucleotide sequence ID" value="NC_042328.1"/>
</dbReference>
<gene>
    <name evidence="1" type="primary">90</name>
    <name evidence="1" type="ORF">HELDAN_90</name>
</gene>
<organism evidence="1 2">
    <name type="scientific">Mycobacterium phage HelDan</name>
    <dbReference type="NCBI Taxonomy" id="2922217"/>
    <lineage>
        <taxon>Viruses</taxon>
        <taxon>Duplodnaviria</taxon>
        <taxon>Heunggongvirae</taxon>
        <taxon>Uroviricota</taxon>
        <taxon>Caudoviricetes</taxon>
        <taxon>Veracruzvirus</taxon>
        <taxon>Veracruzvirus heldan</taxon>
    </lineage>
</organism>
<name>G1DAD9_9CAUD</name>
<reference evidence="1 2" key="1">
    <citation type="journal article" date="2012" name="J. Virol.">
        <title>Complete Genome Sequences of 138 Mycobacteriophages.</title>
        <authorList>
            <consortium name="the Science Education Alliance Phage Hunters Advancing Genomics and Evolutionary Science Program"/>
            <consortium name="the KwaZulu-Natal Research Institute for Tuberculosis and HIV Mycobacterial Genetics Course Students"/>
            <consortium name="the Phage Hunters Integrating Research and Education Program"/>
            <person name="Hatfull G.F."/>
        </authorList>
    </citation>
    <scope>NUCLEOTIDE SEQUENCE [LARGE SCALE GENOMIC DNA]</scope>
</reference>
<evidence type="ECO:0000313" key="1">
    <source>
        <dbReference type="EMBL" id="AEJ92027.1"/>
    </source>
</evidence>
<dbReference type="Proteomes" id="UP000009066">
    <property type="component" value="Segment"/>
</dbReference>
<sequence>MLVHDSSLCAMSSLGVKKSGSEGHRTLGCIPRVRSVMVYPAALPGADVPFAASHPVLFGPSDRGDGSQSIAPRGQISSQVHLCLAVWVCRRLEPLPLARVVRCSGSCIPVMLTRFLQPRLCEVVVTTLADRLCDVKSFDLGSSGRSAVVVCLRL</sequence>
<dbReference type="EMBL" id="JF957058">
    <property type="protein sequence ID" value="AEJ92027.1"/>
    <property type="molecule type" value="Genomic_DNA"/>
</dbReference>